<reference evidence="3" key="1">
    <citation type="journal article" date="2019" name="Int. J. Syst. Evol. Microbiol.">
        <title>The Global Catalogue of Microorganisms (GCM) 10K type strain sequencing project: providing services to taxonomists for standard genome sequencing and annotation.</title>
        <authorList>
            <consortium name="The Broad Institute Genomics Platform"/>
            <consortium name="The Broad Institute Genome Sequencing Center for Infectious Disease"/>
            <person name="Wu L."/>
            <person name="Ma J."/>
        </authorList>
    </citation>
    <scope>NUCLEOTIDE SEQUENCE [LARGE SCALE GENOMIC DNA]</scope>
    <source>
        <strain evidence="3">JCM 18401</strain>
    </source>
</reference>
<sequence length="981" mass="106731">MHFLKTGIVALSLSALLTACGGGSDSNPTEPPVVEPPPPTTYTLTIAGIATDAPIANAAITAIVGEQSYTTTAAADGTYSLDIEYQDGDLNPNDWVMLNAKGEGSQAHIELASNIGTFGLVNELAGDNATLDAEASHRTKITQVSTASYLLTAGSEVATDEALAEAEAALDGDQLLELSGLIKLIADDPDFSVPVGETILSTLNKDSGSVSDNIQSYLEENDLVDENGAPTEAFEEALAQAIEDTVTDPAVTQGFSAEELIGTNVNTVNITTGWVALNGDVLHLNEDGTASVGAHGSYNSITNDIGAQWQLDEAGTLQLLYEANGAVYYQLMSIGVIADQWGEDVAQQLLDQDYQFQPIPVIRQLLSTRVAKIVGSGSDSAKVSLKTVSSYTLDLSEVSGIEWVGDLPTYEQTDTYAQLWHPAVNINSLWQEAPVGQWALPMPVMLEGLDDTEAQQYFAHVQITLEENGNITDPEGVPLGAWDFTDGSLVLSTNDGWTVNYQAIAQSEGLYSAVLTTQKGTLKQSSINWIAQFDPERNTLEQDLIQEIPYILGTWINGWMASSGNPDKPTFNSIWGYSLSADGSMARVSAYEEYDESTDAYYDSHFGAENDYGWTWQQEAEDEFSYQGSLDYGDMVLSRKRNWTVIATMEDGRHLVLERSILTYDFINDAISDQSGYFVFPRINVLSPVDLSQFTEAYQRSLDMGTLVGPAPVNKFDPDRFNNKTVYDVYFEEPSIDQGHVEQCENMTLANAMQFNADGTGSSIEACDGKLYDFDWALEQDNRVLMLDFSGTHLQFVVAGEMMTDVDARTACWVDSEDISTAEAAIAVAEAGCDPEQSGFPTDFYFEQPELPYNRFDESTFAVGQTVYAVDAQGQTDCGEEQLKFEFTEEGIGTITVLCGNESFSFDWQMVIGRQVMVFNPEVSGADNDQYIVAGELTDNDGGQQYCWIDDSEVISARQALDICRSEGSVDGEFGLSDPSQ</sequence>
<dbReference type="Proteomes" id="UP001499988">
    <property type="component" value="Unassembled WGS sequence"/>
</dbReference>
<organism evidence="2 3">
    <name type="scientific">Ferrimonas pelagia</name>
    <dbReference type="NCBI Taxonomy" id="1177826"/>
    <lineage>
        <taxon>Bacteria</taxon>
        <taxon>Pseudomonadati</taxon>
        <taxon>Pseudomonadota</taxon>
        <taxon>Gammaproteobacteria</taxon>
        <taxon>Alteromonadales</taxon>
        <taxon>Ferrimonadaceae</taxon>
        <taxon>Ferrimonas</taxon>
    </lineage>
</organism>
<protein>
    <recommendedName>
        <fullName evidence="4">Carboxypeptidase regulatory-like domain-containing protein</fullName>
    </recommendedName>
</protein>
<dbReference type="EMBL" id="BAABJZ010000092">
    <property type="protein sequence ID" value="GAA4894140.1"/>
    <property type="molecule type" value="Genomic_DNA"/>
</dbReference>
<feature type="chain" id="PRO_5046375992" description="Carboxypeptidase regulatory-like domain-containing protein" evidence="1">
    <location>
        <begin position="22"/>
        <end position="981"/>
    </location>
</feature>
<gene>
    <name evidence="2" type="ORF">GCM10023333_29110</name>
</gene>
<keyword evidence="1" id="KW-0732">Signal</keyword>
<accession>A0ABP9F6V4</accession>
<evidence type="ECO:0000256" key="1">
    <source>
        <dbReference type="SAM" id="SignalP"/>
    </source>
</evidence>
<dbReference type="RefSeq" id="WP_345336164.1">
    <property type="nucleotide sequence ID" value="NZ_BAABJZ010000092.1"/>
</dbReference>
<dbReference type="PROSITE" id="PS51257">
    <property type="entry name" value="PROKAR_LIPOPROTEIN"/>
    <property type="match status" value="1"/>
</dbReference>
<comment type="caution">
    <text evidence="2">The sequence shown here is derived from an EMBL/GenBank/DDBJ whole genome shotgun (WGS) entry which is preliminary data.</text>
</comment>
<proteinExistence type="predicted"/>
<evidence type="ECO:0000313" key="3">
    <source>
        <dbReference type="Proteomes" id="UP001499988"/>
    </source>
</evidence>
<name>A0ABP9F6V4_9GAMM</name>
<keyword evidence="3" id="KW-1185">Reference proteome</keyword>
<evidence type="ECO:0008006" key="4">
    <source>
        <dbReference type="Google" id="ProtNLM"/>
    </source>
</evidence>
<feature type="signal peptide" evidence="1">
    <location>
        <begin position="1"/>
        <end position="21"/>
    </location>
</feature>
<evidence type="ECO:0000313" key="2">
    <source>
        <dbReference type="EMBL" id="GAA4894140.1"/>
    </source>
</evidence>